<dbReference type="Proteomes" id="UP000245509">
    <property type="component" value="Unassembled WGS sequence"/>
</dbReference>
<accession>A0A2T9WKU2</accession>
<reference evidence="2" key="4">
    <citation type="submission" date="2021-11" db="EMBL/GenBank/DDBJ databases">
        <authorList>
            <person name="Munson-Mcgee J."/>
            <person name="Field E."/>
            <person name="Bateson M."/>
            <person name="Rooney C."/>
            <person name="Stepanauskas R."/>
            <person name="Young M."/>
        </authorList>
    </citation>
    <scope>NUCLEOTIDE SEQUENCE</scope>
    <source>
        <strain evidence="2">SCGC AB-777_F03</strain>
    </source>
</reference>
<gene>
    <name evidence="2" type="ORF">DDW03_002000</name>
    <name evidence="3" type="ORF">DDW03_02380</name>
</gene>
<keyword evidence="1" id="KW-1133">Transmembrane helix</keyword>
<organism evidence="3">
    <name type="scientific">Nanobsidianus stetteri</name>
    <dbReference type="NCBI Taxonomy" id="1294122"/>
    <lineage>
        <taxon>Archaea</taxon>
        <taxon>Nanobdellota</taxon>
        <taxon>Candidatus Nanoarchaeia</taxon>
        <taxon>Nanoarchaeales</taxon>
        <taxon>Nanopusillaceae</taxon>
        <taxon>Candidatus Nanobsidianus</taxon>
    </lineage>
</organism>
<dbReference type="EMBL" id="QEFP02000013">
    <property type="protein sequence ID" value="MCC5447169.1"/>
    <property type="molecule type" value="Genomic_DNA"/>
</dbReference>
<comment type="caution">
    <text evidence="3">The sequence shown here is derived from an EMBL/GenBank/DDBJ whole genome shotgun (WGS) entry which is preliminary data.</text>
</comment>
<keyword evidence="1" id="KW-0472">Membrane</keyword>
<evidence type="ECO:0000256" key="1">
    <source>
        <dbReference type="SAM" id="Phobius"/>
    </source>
</evidence>
<evidence type="ECO:0000313" key="3">
    <source>
        <dbReference type="EMBL" id="PVU68444.1"/>
    </source>
</evidence>
<proteinExistence type="predicted"/>
<sequence length="89" mass="9750">MVKSVFFAFLIVGIILWLAINSLSIAGSTSSPIVSLLLFTLNYLMQSGILALLIMFVLIFMVLMWIVGGGEKEEEEEEGTGGPIILRSR</sequence>
<reference evidence="3" key="1">
    <citation type="journal article" date="2015" name="Appl. Environ. Microbiol.">
        <title>Nanoarchaeota, Their Sulfolobales Host, and Nanoarchaeota Virus Distribution across Yellowstone National Park Hot Springs.</title>
        <authorList>
            <person name="Munson-McGee J.H."/>
            <person name="Field E.K."/>
            <person name="Bateson M."/>
            <person name="Rooney C."/>
            <person name="Stepanauskas R."/>
            <person name="Young M.J."/>
        </authorList>
    </citation>
    <scope>NUCLEOTIDE SEQUENCE [LARGE SCALE GENOMIC DNA]</scope>
    <source>
        <strain evidence="3">SCGC AB-777_F03</strain>
    </source>
</reference>
<evidence type="ECO:0000313" key="2">
    <source>
        <dbReference type="EMBL" id="MCC5447169.1"/>
    </source>
</evidence>
<protein>
    <submittedName>
        <fullName evidence="3">Uncharacterized protein</fullName>
    </submittedName>
</protein>
<reference evidence="2" key="2">
    <citation type="submission" date="2017-05" db="EMBL/GenBank/DDBJ databases">
        <authorList>
            <person name="Munson-Mcgee J.H."/>
        </authorList>
    </citation>
    <scope>NUCLEOTIDE SEQUENCE</scope>
    <source>
        <strain evidence="2">SCGC AB-777_F03</strain>
    </source>
</reference>
<keyword evidence="1" id="KW-0812">Transmembrane</keyword>
<feature type="transmembrane region" description="Helical" evidence="1">
    <location>
        <begin position="46"/>
        <end position="67"/>
    </location>
</feature>
<name>A0A2T9WKU2_NANST</name>
<reference evidence="3" key="3">
    <citation type="submission" date="2017-05" db="EMBL/GenBank/DDBJ databases">
        <authorList>
            <person name="Song R."/>
            <person name="Chenine A.L."/>
            <person name="Ruprecht R.M."/>
        </authorList>
    </citation>
    <scope>NUCLEOTIDE SEQUENCE</scope>
    <source>
        <strain evidence="3">SCGC AB-777_F03</strain>
    </source>
</reference>
<dbReference type="RefSeq" id="WP_228615394.1">
    <property type="nucleotide sequence ID" value="NZ_QEFP02000013.1"/>
</dbReference>
<dbReference type="EMBL" id="QEFP01000011">
    <property type="protein sequence ID" value="PVU68444.1"/>
    <property type="molecule type" value="Genomic_DNA"/>
</dbReference>
<dbReference type="AlphaFoldDB" id="A0A2T9WKU2"/>